<comment type="caution">
    <text evidence="1">The sequence shown here is derived from an EMBL/GenBank/DDBJ whole genome shotgun (WGS) entry which is preliminary data.</text>
</comment>
<gene>
    <name evidence="1" type="ORF">QBC33DRAFT_598515</name>
</gene>
<dbReference type="PANTHER" id="PTHR24148">
    <property type="entry name" value="ANKYRIN REPEAT DOMAIN-CONTAINING PROTEIN 39 HOMOLOG-RELATED"/>
    <property type="match status" value="1"/>
</dbReference>
<dbReference type="AlphaFoldDB" id="A0AAJ0FJQ2"/>
<evidence type="ECO:0000313" key="2">
    <source>
        <dbReference type="Proteomes" id="UP001244011"/>
    </source>
</evidence>
<dbReference type="RefSeq" id="XP_060279548.1">
    <property type="nucleotide sequence ID" value="XM_060431980.1"/>
</dbReference>
<name>A0AAJ0FJQ2_9PEZI</name>
<dbReference type="EMBL" id="MU839028">
    <property type="protein sequence ID" value="KAK1763335.1"/>
    <property type="molecule type" value="Genomic_DNA"/>
</dbReference>
<evidence type="ECO:0000313" key="1">
    <source>
        <dbReference type="EMBL" id="KAK1763335.1"/>
    </source>
</evidence>
<dbReference type="PANTHER" id="PTHR24148:SF64">
    <property type="entry name" value="HETEROKARYON INCOMPATIBILITY DOMAIN-CONTAINING PROTEIN"/>
    <property type="match status" value="1"/>
</dbReference>
<dbReference type="GeneID" id="85315167"/>
<evidence type="ECO:0008006" key="3">
    <source>
        <dbReference type="Google" id="ProtNLM"/>
    </source>
</evidence>
<organism evidence="1 2">
    <name type="scientific">Phialemonium atrogriseum</name>
    <dbReference type="NCBI Taxonomy" id="1093897"/>
    <lineage>
        <taxon>Eukaryota</taxon>
        <taxon>Fungi</taxon>
        <taxon>Dikarya</taxon>
        <taxon>Ascomycota</taxon>
        <taxon>Pezizomycotina</taxon>
        <taxon>Sordariomycetes</taxon>
        <taxon>Sordariomycetidae</taxon>
        <taxon>Cephalothecales</taxon>
        <taxon>Cephalothecaceae</taxon>
        <taxon>Phialemonium</taxon>
    </lineage>
</organism>
<protein>
    <recommendedName>
        <fullName evidence="3">Heterokaryon incompatibility domain-containing protein</fullName>
    </recommendedName>
</protein>
<dbReference type="Proteomes" id="UP001244011">
    <property type="component" value="Unassembled WGS sequence"/>
</dbReference>
<keyword evidence="2" id="KW-1185">Reference proteome</keyword>
<accession>A0AAJ0FJQ2</accession>
<sequence>MDKCVISPPEATELHCGNCRTDLPYSQETWSAIHQLLSRDWFARLWIMQEIQLAEDAILYCGRDHVHWTHFRSALLCLWNKQEIPAFFPRERLALVERLASPIHLSAPISNTFTCADSRRCKDPRDLIYGFVGLLPPSFRARIRPQYGLPVGRGYMETVLAHIQHVQRLALLRSCYLDRRVVVNTPTWVPDFSSPKVVARQAAWQFAAGFSSCWAEFCAPDVLKVAGVRCATVRSLSPPIPSDKVNVESAIPARLRTIRDLEPEDLLTAPPYVMGEPFKVAYAKTLIGNYLHERFPLQTLPDLETWVAQESANVMFGELARSTDAGRDLIYVILGCDSPMLLRPLPNGSTVVGECFVYGLNDGIALLGPFPEHWRVQNLNDFTGQFGTYSFFNAQTGALSDEDPSLGPLRGWERMSVVRTGDDPATFQCFRNNITGDVIKSDPRVSPEGLAARGVEVATFSLV</sequence>
<dbReference type="InterPro" id="IPR052895">
    <property type="entry name" value="HetReg/Transcr_Mod"/>
</dbReference>
<proteinExistence type="predicted"/>
<reference evidence="1" key="1">
    <citation type="submission" date="2023-06" db="EMBL/GenBank/DDBJ databases">
        <title>Genome-scale phylogeny and comparative genomics of the fungal order Sordariales.</title>
        <authorList>
            <consortium name="Lawrence Berkeley National Laboratory"/>
            <person name="Hensen N."/>
            <person name="Bonometti L."/>
            <person name="Westerberg I."/>
            <person name="Brannstrom I.O."/>
            <person name="Guillou S."/>
            <person name="Cros-Aarteil S."/>
            <person name="Calhoun S."/>
            <person name="Haridas S."/>
            <person name="Kuo A."/>
            <person name="Mondo S."/>
            <person name="Pangilinan J."/>
            <person name="Riley R."/>
            <person name="Labutti K."/>
            <person name="Andreopoulos B."/>
            <person name="Lipzen A."/>
            <person name="Chen C."/>
            <person name="Yanf M."/>
            <person name="Daum C."/>
            <person name="Ng V."/>
            <person name="Clum A."/>
            <person name="Steindorff A."/>
            <person name="Ohm R."/>
            <person name="Martin F."/>
            <person name="Silar P."/>
            <person name="Natvig D."/>
            <person name="Lalanne C."/>
            <person name="Gautier V."/>
            <person name="Ament-Velasquez S.L."/>
            <person name="Kruys A."/>
            <person name="Hutchinson M.I."/>
            <person name="Powell A.J."/>
            <person name="Barry K."/>
            <person name="Miller A.N."/>
            <person name="Grigoriev I.V."/>
            <person name="Debuchy R."/>
            <person name="Gladieux P."/>
            <person name="Thoren M.H."/>
            <person name="Johannesson H."/>
        </authorList>
    </citation>
    <scope>NUCLEOTIDE SEQUENCE</scope>
    <source>
        <strain evidence="1">8032-3</strain>
    </source>
</reference>